<organism evidence="7 8">
    <name type="scientific">Companilactobacillus versmoldensis DSM 14857 = KCTC 3814</name>
    <dbReference type="NCBI Taxonomy" id="1423815"/>
    <lineage>
        <taxon>Bacteria</taxon>
        <taxon>Bacillati</taxon>
        <taxon>Bacillota</taxon>
        <taxon>Bacilli</taxon>
        <taxon>Lactobacillales</taxon>
        <taxon>Lactobacillaceae</taxon>
        <taxon>Companilactobacillus</taxon>
    </lineage>
</organism>
<evidence type="ECO:0000256" key="4">
    <source>
        <dbReference type="ARBA" id="ARBA00023235"/>
    </source>
</evidence>
<evidence type="ECO:0000313" key="7">
    <source>
        <dbReference type="EMBL" id="KRL67839.1"/>
    </source>
</evidence>
<dbReference type="InterPro" id="IPR019999">
    <property type="entry name" value="Anth_synth_I-like"/>
</dbReference>
<evidence type="ECO:0000256" key="2">
    <source>
        <dbReference type="ARBA" id="ARBA00005297"/>
    </source>
</evidence>
<dbReference type="InterPro" id="IPR005801">
    <property type="entry name" value="ADC_synthase"/>
</dbReference>
<accession>A0A0R1SEY8</accession>
<feature type="domain" description="Chorismate-utilising enzyme C-terminal" evidence="6">
    <location>
        <begin position="165"/>
        <end position="417"/>
    </location>
</feature>
<dbReference type="RefSeq" id="WP_010623786.1">
    <property type="nucleotide sequence ID" value="NZ_AZFA01000003.1"/>
</dbReference>
<comment type="similarity">
    <text evidence="2">Belongs to the isochorismate synthase family.</text>
</comment>
<dbReference type="PANTHER" id="PTHR42839:SF2">
    <property type="entry name" value="ISOCHORISMATE SYNTHASE ENTC"/>
    <property type="match status" value="1"/>
</dbReference>
<keyword evidence="8" id="KW-1185">Reference proteome</keyword>
<reference evidence="7 8" key="1">
    <citation type="journal article" date="2015" name="Genome Announc.">
        <title>Expanding the biotechnology potential of lactobacilli through comparative genomics of 213 strains and associated genera.</title>
        <authorList>
            <person name="Sun Z."/>
            <person name="Harris H.M."/>
            <person name="McCann A."/>
            <person name="Guo C."/>
            <person name="Argimon S."/>
            <person name="Zhang W."/>
            <person name="Yang X."/>
            <person name="Jeffery I.B."/>
            <person name="Cooney J.C."/>
            <person name="Kagawa T.F."/>
            <person name="Liu W."/>
            <person name="Song Y."/>
            <person name="Salvetti E."/>
            <person name="Wrobel A."/>
            <person name="Rasinkangas P."/>
            <person name="Parkhill J."/>
            <person name="Rea M.C."/>
            <person name="O'Sullivan O."/>
            <person name="Ritari J."/>
            <person name="Douillard F.P."/>
            <person name="Paul Ross R."/>
            <person name="Yang R."/>
            <person name="Briner A.E."/>
            <person name="Felis G.E."/>
            <person name="de Vos W.M."/>
            <person name="Barrangou R."/>
            <person name="Klaenhammer T.R."/>
            <person name="Caufield P.W."/>
            <person name="Cui Y."/>
            <person name="Zhang H."/>
            <person name="O'Toole P.W."/>
        </authorList>
    </citation>
    <scope>NUCLEOTIDE SEQUENCE [LARGE SCALE GENOMIC DNA]</scope>
    <source>
        <strain evidence="7 8">DSM 14857</strain>
    </source>
</reference>
<proteinExistence type="inferred from homology"/>
<sequence>MLNVRQMHGKYSDTKMQQLIYAALQQEIFSYFESSDKTTKWLGIGSTLRISPDQNSNYLQKVSQWFDDIKRQIPDKIDLDTIAVLGGFPFDEKFEAKSLFKDWQTGIFVLPRIIMKVTPEQTVITEIKLHKFSEDSLESVLDTIIELATSDKKMTGFDLVDLDPKWDRQVDKLATEIKQSNSLKKVVLGRYKKGTIIGELDWYKTLKALRALNQTTYHFMMRVKDQCFVSATPERLFKIDGTQFWTAAVAGTIGRGNSETEDNRKALELFKDDKNRQEHQIVVDEIATRVSRFAENLQYQRQPMILKNQTVQHLYTPISAQVEPKTDVFKLISVMHPTPALGGLPLTSALHLIDRLESQGRALFGGPVGYITLANNSEMIVAIRSMYVYKTNFLMFAGAGIMPDSVGTTEFKETELKFQPMTKLLQYLEDK</sequence>
<dbReference type="SUPFAM" id="SSF56322">
    <property type="entry name" value="ADC synthase"/>
    <property type="match status" value="1"/>
</dbReference>
<keyword evidence="4" id="KW-0413">Isomerase</keyword>
<dbReference type="InterPro" id="IPR015890">
    <property type="entry name" value="Chorismate_C"/>
</dbReference>
<dbReference type="PATRIC" id="fig|1423815.3.peg.1409"/>
<gene>
    <name evidence="7" type="ORF">FC27_GL001375</name>
</gene>
<dbReference type="Proteomes" id="UP000051647">
    <property type="component" value="Unassembled WGS sequence"/>
</dbReference>
<evidence type="ECO:0000256" key="1">
    <source>
        <dbReference type="ARBA" id="ARBA00000799"/>
    </source>
</evidence>
<comment type="catalytic activity">
    <reaction evidence="1">
        <text>chorismate = isochorismate</text>
        <dbReference type="Rhea" id="RHEA:18985"/>
        <dbReference type="ChEBI" id="CHEBI:29748"/>
        <dbReference type="ChEBI" id="CHEBI:29780"/>
        <dbReference type="EC" id="5.4.4.2"/>
    </reaction>
</comment>
<dbReference type="AlphaFoldDB" id="A0A0R1SEY8"/>
<dbReference type="NCBIfam" id="TIGR00543">
    <property type="entry name" value="isochor_syn"/>
    <property type="match status" value="1"/>
</dbReference>
<comment type="caution">
    <text evidence="7">The sequence shown here is derived from an EMBL/GenBank/DDBJ whole genome shotgun (WGS) entry which is preliminary data.</text>
</comment>
<dbReference type="PANTHER" id="PTHR42839">
    <property type="entry name" value="ISOCHORISMATE SYNTHASE ENTC"/>
    <property type="match status" value="1"/>
</dbReference>
<protein>
    <recommendedName>
        <fullName evidence="3">isochorismate synthase</fullName>
        <ecNumber evidence="3">5.4.4.2</ecNumber>
    </recommendedName>
    <alternativeName>
        <fullName evidence="5">Isochorismate mutase</fullName>
    </alternativeName>
</protein>
<name>A0A0R1SEY8_9LACO</name>
<evidence type="ECO:0000256" key="5">
    <source>
        <dbReference type="ARBA" id="ARBA00041564"/>
    </source>
</evidence>
<dbReference type="Gene3D" id="3.60.120.10">
    <property type="entry name" value="Anthranilate synthase"/>
    <property type="match status" value="1"/>
</dbReference>
<dbReference type="EMBL" id="AZFA01000003">
    <property type="protein sequence ID" value="KRL67839.1"/>
    <property type="molecule type" value="Genomic_DNA"/>
</dbReference>
<evidence type="ECO:0000259" key="6">
    <source>
        <dbReference type="Pfam" id="PF00425"/>
    </source>
</evidence>
<dbReference type="GO" id="GO:0008909">
    <property type="term" value="F:isochorismate synthase activity"/>
    <property type="evidence" value="ECO:0007669"/>
    <property type="project" value="UniProtKB-EC"/>
</dbReference>
<dbReference type="OrthoDB" id="9803598at2"/>
<evidence type="ECO:0000313" key="8">
    <source>
        <dbReference type="Proteomes" id="UP000051647"/>
    </source>
</evidence>
<dbReference type="eggNOG" id="COG1169">
    <property type="taxonomic scope" value="Bacteria"/>
</dbReference>
<evidence type="ECO:0000256" key="3">
    <source>
        <dbReference type="ARBA" id="ARBA00012824"/>
    </source>
</evidence>
<dbReference type="PRINTS" id="PR00095">
    <property type="entry name" value="ANTSNTHASEI"/>
</dbReference>
<dbReference type="InterPro" id="IPR004561">
    <property type="entry name" value="IsoChor_synthase"/>
</dbReference>
<dbReference type="Pfam" id="PF00425">
    <property type="entry name" value="Chorismate_bind"/>
    <property type="match status" value="1"/>
</dbReference>
<dbReference type="EC" id="5.4.4.2" evidence="3"/>
<dbReference type="STRING" id="1423815.FC27_GL001375"/>